<sequence length="37" mass="4302">MLSSEMAQTVLKPPNHKIYQFLQIEPTILNTHSHQLI</sequence>
<evidence type="ECO:0000313" key="1">
    <source>
        <dbReference type="EMBL" id="MBX50444.1"/>
    </source>
</evidence>
<accession>A0A2P2P6R8</accession>
<dbReference type="AlphaFoldDB" id="A0A2P2P6R8"/>
<reference evidence="1" key="1">
    <citation type="submission" date="2018-02" db="EMBL/GenBank/DDBJ databases">
        <title>Rhizophora mucronata_Transcriptome.</title>
        <authorList>
            <person name="Meera S.P."/>
            <person name="Sreeshan A."/>
            <person name="Augustine A."/>
        </authorList>
    </citation>
    <scope>NUCLEOTIDE SEQUENCE</scope>
    <source>
        <tissue evidence="1">Leaf</tissue>
    </source>
</reference>
<protein>
    <submittedName>
        <fullName evidence="1">Uncharacterized protein</fullName>
    </submittedName>
</protein>
<organism evidence="1">
    <name type="scientific">Rhizophora mucronata</name>
    <name type="common">Asiatic mangrove</name>
    <dbReference type="NCBI Taxonomy" id="61149"/>
    <lineage>
        <taxon>Eukaryota</taxon>
        <taxon>Viridiplantae</taxon>
        <taxon>Streptophyta</taxon>
        <taxon>Embryophyta</taxon>
        <taxon>Tracheophyta</taxon>
        <taxon>Spermatophyta</taxon>
        <taxon>Magnoliopsida</taxon>
        <taxon>eudicotyledons</taxon>
        <taxon>Gunneridae</taxon>
        <taxon>Pentapetalae</taxon>
        <taxon>rosids</taxon>
        <taxon>fabids</taxon>
        <taxon>Malpighiales</taxon>
        <taxon>Rhizophoraceae</taxon>
        <taxon>Rhizophora</taxon>
    </lineage>
</organism>
<name>A0A2P2P6R8_RHIMU</name>
<proteinExistence type="predicted"/>
<dbReference type="EMBL" id="GGEC01069960">
    <property type="protein sequence ID" value="MBX50444.1"/>
    <property type="molecule type" value="Transcribed_RNA"/>
</dbReference>